<feature type="domain" description="Protein kinase" evidence="10">
    <location>
        <begin position="164"/>
        <end position="536"/>
    </location>
</feature>
<evidence type="ECO:0000259" key="10">
    <source>
        <dbReference type="PROSITE" id="PS50011"/>
    </source>
</evidence>
<evidence type="ECO:0000256" key="7">
    <source>
        <dbReference type="ARBA" id="ARBA00047899"/>
    </source>
</evidence>
<keyword evidence="2" id="KW-0723">Serine/threonine-protein kinase</keyword>
<dbReference type="GO" id="GO:0050684">
    <property type="term" value="P:regulation of mRNA processing"/>
    <property type="evidence" value="ECO:0007669"/>
    <property type="project" value="TreeGrafter"/>
</dbReference>
<protein>
    <recommendedName>
        <fullName evidence="1">non-specific serine/threonine protein kinase</fullName>
        <ecNumber evidence="1">2.7.11.1</ecNumber>
    </recommendedName>
</protein>
<name>A0A9P7MQ39_9HYPO</name>
<dbReference type="SMART" id="SM00220">
    <property type="entry name" value="S_TKc"/>
    <property type="match status" value="1"/>
</dbReference>
<dbReference type="InterPro" id="IPR051334">
    <property type="entry name" value="SRPK"/>
</dbReference>
<evidence type="ECO:0000256" key="3">
    <source>
        <dbReference type="ARBA" id="ARBA00022679"/>
    </source>
</evidence>
<evidence type="ECO:0000256" key="9">
    <source>
        <dbReference type="PROSITE-ProRule" id="PRU10141"/>
    </source>
</evidence>
<evidence type="ECO:0000313" key="11">
    <source>
        <dbReference type="EMBL" id="KAG5964004.1"/>
    </source>
</evidence>
<dbReference type="PANTHER" id="PTHR47634">
    <property type="entry name" value="PROTEIN KINASE DOMAIN-CONTAINING PROTEIN-RELATED"/>
    <property type="match status" value="1"/>
</dbReference>
<comment type="catalytic activity">
    <reaction evidence="7">
        <text>L-threonyl-[protein] + ATP = O-phospho-L-threonyl-[protein] + ADP + H(+)</text>
        <dbReference type="Rhea" id="RHEA:46608"/>
        <dbReference type="Rhea" id="RHEA-COMP:11060"/>
        <dbReference type="Rhea" id="RHEA-COMP:11605"/>
        <dbReference type="ChEBI" id="CHEBI:15378"/>
        <dbReference type="ChEBI" id="CHEBI:30013"/>
        <dbReference type="ChEBI" id="CHEBI:30616"/>
        <dbReference type="ChEBI" id="CHEBI:61977"/>
        <dbReference type="ChEBI" id="CHEBI:456216"/>
        <dbReference type="EC" id="2.7.11.1"/>
    </reaction>
</comment>
<evidence type="ECO:0000313" key="12">
    <source>
        <dbReference type="Proteomes" id="UP000784919"/>
    </source>
</evidence>
<dbReference type="Gene3D" id="1.10.510.10">
    <property type="entry name" value="Transferase(Phosphotransferase) domain 1"/>
    <property type="match status" value="1"/>
</dbReference>
<keyword evidence="4 9" id="KW-0547">Nucleotide-binding</keyword>
<evidence type="ECO:0000256" key="1">
    <source>
        <dbReference type="ARBA" id="ARBA00012513"/>
    </source>
</evidence>
<dbReference type="GO" id="GO:0000245">
    <property type="term" value="P:spliceosomal complex assembly"/>
    <property type="evidence" value="ECO:0007669"/>
    <property type="project" value="TreeGrafter"/>
</dbReference>
<reference evidence="11" key="1">
    <citation type="journal article" date="2020" name="bioRxiv">
        <title>Whole genome comparisons of ergot fungi reveals the divergence and evolution of species within the genus Claviceps are the result of varying mechanisms driving genome evolution and host range expansion.</title>
        <authorList>
            <person name="Wyka S.A."/>
            <person name="Mondo S.J."/>
            <person name="Liu M."/>
            <person name="Dettman J."/>
            <person name="Nalam V."/>
            <person name="Broders K.D."/>
        </authorList>
    </citation>
    <scope>NUCLEOTIDE SEQUENCE</scope>
    <source>
        <strain evidence="11">CCC 1102</strain>
    </source>
</reference>
<dbReference type="PANTHER" id="PTHR47634:SF9">
    <property type="entry name" value="PROTEIN KINASE DOMAIN-CONTAINING PROTEIN-RELATED"/>
    <property type="match status" value="1"/>
</dbReference>
<evidence type="ECO:0000256" key="8">
    <source>
        <dbReference type="ARBA" id="ARBA00048679"/>
    </source>
</evidence>
<comment type="caution">
    <text evidence="11">The sequence shown here is derived from an EMBL/GenBank/DDBJ whole genome shotgun (WGS) entry which is preliminary data.</text>
</comment>
<dbReference type="Gene3D" id="3.30.200.20">
    <property type="entry name" value="Phosphorylase Kinase, domain 1"/>
    <property type="match status" value="1"/>
</dbReference>
<comment type="catalytic activity">
    <reaction evidence="8">
        <text>L-seryl-[protein] + ATP = O-phospho-L-seryl-[protein] + ADP + H(+)</text>
        <dbReference type="Rhea" id="RHEA:17989"/>
        <dbReference type="Rhea" id="RHEA-COMP:9863"/>
        <dbReference type="Rhea" id="RHEA-COMP:11604"/>
        <dbReference type="ChEBI" id="CHEBI:15378"/>
        <dbReference type="ChEBI" id="CHEBI:29999"/>
        <dbReference type="ChEBI" id="CHEBI:30616"/>
        <dbReference type="ChEBI" id="CHEBI:83421"/>
        <dbReference type="ChEBI" id="CHEBI:456216"/>
        <dbReference type="EC" id="2.7.11.1"/>
    </reaction>
</comment>
<dbReference type="GO" id="GO:0005524">
    <property type="term" value="F:ATP binding"/>
    <property type="evidence" value="ECO:0007669"/>
    <property type="project" value="UniProtKB-UniRule"/>
</dbReference>
<dbReference type="EMBL" id="SRPS01000182">
    <property type="protein sequence ID" value="KAG5964004.1"/>
    <property type="molecule type" value="Genomic_DNA"/>
</dbReference>
<dbReference type="InterPro" id="IPR000719">
    <property type="entry name" value="Prot_kinase_dom"/>
</dbReference>
<proteinExistence type="predicted"/>
<dbReference type="Pfam" id="PF00069">
    <property type="entry name" value="Pkinase"/>
    <property type="match status" value="1"/>
</dbReference>
<dbReference type="GO" id="GO:0004674">
    <property type="term" value="F:protein serine/threonine kinase activity"/>
    <property type="evidence" value="ECO:0007669"/>
    <property type="project" value="UniProtKB-KW"/>
</dbReference>
<dbReference type="EC" id="2.7.11.1" evidence="1"/>
<sequence>MRSHVVFAQAEQDWNHGMPFRGQTGYIAVSSRDEISTNFCNIHTLKFSTLDADALKPKINNYLLLGFGYHARLVMKHALQMRTWLSRQFLSWRAANKGICSSFCFTTRTRFNFLQNSRFIQSHYSTVSAENVEYEYIDEVEDISRYQPGGYHPIHIDDRLNKRYRIVHKLGYGSYSTVWLAFDEKLGTYVAIKVGTSSADCKEANILSQLSQSPVRGDVWEDKTLLIPAVLDSFDVSGPNGTHPCLVTHPARCNLRDAKEASGYRLFQLDAARSLAAQLVMALSLIHDRGYAHGDLHLGNFFLQLPSSLDNLSVEELYARYGQPDKEPVVCLDPNAPSKNPSVPSYAITPAWLGAPSTDIPLSEAMLILSDFGVAFRPGDKSRLKSHTPLVMRPPESLFEPETPLTFASDIWSLGCVIFELLAHRSLISGYFLETQDEMTAAQVHLQGPMPPTWWKKWDNRSMYYDEEGKPLGPPYDHWSWERKFREWVQSPRQRWGTGTLAEDELDEVMKLLQRMLAWKPSERLDIYSVLNSEWMTRWALPAYKKGLEARCAVALSSGSDTGGVTLGA</sequence>
<keyword evidence="6 9" id="KW-0067">ATP-binding</keyword>
<accession>A0A9P7MQ39</accession>
<evidence type="ECO:0000256" key="2">
    <source>
        <dbReference type="ARBA" id="ARBA00022527"/>
    </source>
</evidence>
<keyword evidence="5" id="KW-0418">Kinase</keyword>
<evidence type="ECO:0000256" key="4">
    <source>
        <dbReference type="ARBA" id="ARBA00022741"/>
    </source>
</evidence>
<dbReference type="AlphaFoldDB" id="A0A9P7MQ39"/>
<feature type="binding site" evidence="9">
    <location>
        <position position="193"/>
    </location>
    <ligand>
        <name>ATP</name>
        <dbReference type="ChEBI" id="CHEBI:30616"/>
    </ligand>
</feature>
<evidence type="ECO:0000256" key="6">
    <source>
        <dbReference type="ARBA" id="ARBA00022840"/>
    </source>
</evidence>
<dbReference type="PROSITE" id="PS00107">
    <property type="entry name" value="PROTEIN_KINASE_ATP"/>
    <property type="match status" value="1"/>
</dbReference>
<dbReference type="OrthoDB" id="5979581at2759"/>
<dbReference type="InterPro" id="IPR017441">
    <property type="entry name" value="Protein_kinase_ATP_BS"/>
</dbReference>
<dbReference type="SUPFAM" id="SSF56112">
    <property type="entry name" value="Protein kinase-like (PK-like)"/>
    <property type="match status" value="1"/>
</dbReference>
<dbReference type="Proteomes" id="UP000784919">
    <property type="component" value="Unassembled WGS sequence"/>
</dbReference>
<gene>
    <name evidence="11" type="ORF">E4U56_002507</name>
</gene>
<dbReference type="PROSITE" id="PS50011">
    <property type="entry name" value="PROTEIN_KINASE_DOM"/>
    <property type="match status" value="1"/>
</dbReference>
<organism evidence="11 12">
    <name type="scientific">Claviceps arundinis</name>
    <dbReference type="NCBI Taxonomy" id="1623583"/>
    <lineage>
        <taxon>Eukaryota</taxon>
        <taxon>Fungi</taxon>
        <taxon>Dikarya</taxon>
        <taxon>Ascomycota</taxon>
        <taxon>Pezizomycotina</taxon>
        <taxon>Sordariomycetes</taxon>
        <taxon>Hypocreomycetidae</taxon>
        <taxon>Hypocreales</taxon>
        <taxon>Clavicipitaceae</taxon>
        <taxon>Claviceps</taxon>
    </lineage>
</organism>
<evidence type="ECO:0000256" key="5">
    <source>
        <dbReference type="ARBA" id="ARBA00022777"/>
    </source>
</evidence>
<keyword evidence="3" id="KW-0808">Transferase</keyword>
<dbReference type="InterPro" id="IPR011009">
    <property type="entry name" value="Kinase-like_dom_sf"/>
</dbReference>